<evidence type="ECO:0000256" key="5">
    <source>
        <dbReference type="ARBA" id="ARBA00022692"/>
    </source>
</evidence>
<dbReference type="GO" id="GO:0046872">
    <property type="term" value="F:metal ion binding"/>
    <property type="evidence" value="ECO:0007669"/>
    <property type="project" value="UniProtKB-KW"/>
</dbReference>
<evidence type="ECO:0000256" key="12">
    <source>
        <dbReference type="SAM" id="Phobius"/>
    </source>
</evidence>
<dbReference type="GO" id="GO:0008237">
    <property type="term" value="F:metallopeptidase activity"/>
    <property type="evidence" value="ECO:0007669"/>
    <property type="project" value="UniProtKB-KW"/>
</dbReference>
<evidence type="ECO:0000259" key="13">
    <source>
        <dbReference type="Pfam" id="PF02163"/>
    </source>
</evidence>
<evidence type="ECO:0000256" key="2">
    <source>
        <dbReference type="ARBA" id="ARBA00004141"/>
    </source>
</evidence>
<comment type="subcellular location">
    <subcellularLocation>
        <location evidence="2">Membrane</location>
        <topology evidence="2">Multi-pass membrane protein</topology>
    </subcellularLocation>
</comment>
<evidence type="ECO:0000313" key="15">
    <source>
        <dbReference type="Proteomes" id="UP000009315"/>
    </source>
</evidence>
<evidence type="ECO:0000256" key="10">
    <source>
        <dbReference type="ARBA" id="ARBA00023049"/>
    </source>
</evidence>
<keyword evidence="10" id="KW-0482">Metalloprotease</keyword>
<keyword evidence="6" id="KW-0479">Metal-binding</keyword>
<accession>K8EG80</accession>
<dbReference type="Proteomes" id="UP000009315">
    <property type="component" value="Unassembled WGS sequence"/>
</dbReference>
<dbReference type="PANTHER" id="PTHR39188">
    <property type="entry name" value="MEMBRANE-ASSOCIATED ZINC METALLOPROTEASE M50B"/>
    <property type="match status" value="1"/>
</dbReference>
<feature type="transmembrane region" description="Helical" evidence="12">
    <location>
        <begin position="15"/>
        <end position="42"/>
    </location>
</feature>
<proteinExistence type="inferred from homology"/>
<evidence type="ECO:0000256" key="3">
    <source>
        <dbReference type="ARBA" id="ARBA00007931"/>
    </source>
</evidence>
<dbReference type="STRING" id="1121428.DESHY_120050"/>
<evidence type="ECO:0000256" key="8">
    <source>
        <dbReference type="ARBA" id="ARBA00022833"/>
    </source>
</evidence>
<feature type="domain" description="Peptidase M50" evidence="13">
    <location>
        <begin position="117"/>
        <end position="148"/>
    </location>
</feature>
<evidence type="ECO:0000256" key="11">
    <source>
        <dbReference type="ARBA" id="ARBA00023136"/>
    </source>
</evidence>
<dbReference type="RefSeq" id="WP_008410679.1">
    <property type="nucleotide sequence ID" value="NZ_CAOS01000004.1"/>
</dbReference>
<dbReference type="CDD" id="cd06161">
    <property type="entry name" value="S2P-M50_SpoIVFB"/>
    <property type="match status" value="1"/>
</dbReference>
<evidence type="ECO:0000256" key="9">
    <source>
        <dbReference type="ARBA" id="ARBA00022989"/>
    </source>
</evidence>
<dbReference type="AlphaFoldDB" id="K8EG80"/>
<evidence type="ECO:0000256" key="4">
    <source>
        <dbReference type="ARBA" id="ARBA00022670"/>
    </source>
</evidence>
<dbReference type="InterPro" id="IPR008915">
    <property type="entry name" value="Peptidase_M50"/>
</dbReference>
<comment type="cofactor">
    <cofactor evidence="1">
        <name>Zn(2+)</name>
        <dbReference type="ChEBI" id="CHEBI:29105"/>
    </cofactor>
</comment>
<dbReference type="GO" id="GO:0006508">
    <property type="term" value="P:proteolysis"/>
    <property type="evidence" value="ECO:0007669"/>
    <property type="project" value="UniProtKB-KW"/>
</dbReference>
<evidence type="ECO:0000256" key="7">
    <source>
        <dbReference type="ARBA" id="ARBA00022801"/>
    </source>
</evidence>
<keyword evidence="11 12" id="KW-0472">Membrane</keyword>
<feature type="transmembrane region" description="Helical" evidence="12">
    <location>
        <begin position="84"/>
        <end position="102"/>
    </location>
</feature>
<protein>
    <submittedName>
        <fullName evidence="14">Peptidase M50</fullName>
    </submittedName>
</protein>
<keyword evidence="5 12" id="KW-0812">Transmembrane</keyword>
<comment type="similarity">
    <text evidence="3">Belongs to the peptidase M50B family.</text>
</comment>
<keyword evidence="4" id="KW-0645">Protease</keyword>
<feature type="transmembrane region" description="Helical" evidence="12">
    <location>
        <begin position="155"/>
        <end position="176"/>
    </location>
</feature>
<dbReference type="Pfam" id="PF02163">
    <property type="entry name" value="Peptidase_M50"/>
    <property type="match status" value="2"/>
</dbReference>
<dbReference type="EMBL" id="CAOS01000004">
    <property type="protein sequence ID" value="CCO07686.1"/>
    <property type="molecule type" value="Genomic_DNA"/>
</dbReference>
<evidence type="ECO:0000256" key="1">
    <source>
        <dbReference type="ARBA" id="ARBA00001947"/>
    </source>
</evidence>
<evidence type="ECO:0000313" key="14">
    <source>
        <dbReference type="EMBL" id="CCO07686.1"/>
    </source>
</evidence>
<keyword evidence="15" id="KW-1185">Reference proteome</keyword>
<dbReference type="GO" id="GO:0016020">
    <property type="term" value="C:membrane"/>
    <property type="evidence" value="ECO:0007669"/>
    <property type="project" value="UniProtKB-SubCell"/>
</dbReference>
<dbReference type="OrthoDB" id="166377at2"/>
<keyword evidence="9 12" id="KW-1133">Transmembrane helix</keyword>
<dbReference type="PANTHER" id="PTHR39188:SF3">
    <property type="entry name" value="STAGE IV SPORULATION PROTEIN FB"/>
    <property type="match status" value="1"/>
</dbReference>
<comment type="caution">
    <text evidence="14">The sequence shown here is derived from an EMBL/GenBank/DDBJ whole genome shotgun (WGS) entry which is preliminary data.</text>
</comment>
<reference evidence="14 15" key="1">
    <citation type="journal article" date="2013" name="Genome Announc.">
        <title>Genome Sequence of the Sulfate-Reducing Bacterium Desulfotomaculum hydrothermale Lam5(T).</title>
        <authorList>
            <person name="Amin O."/>
            <person name="Fardeau M.L."/>
            <person name="Valette O."/>
            <person name="Hirschler-Rea A."/>
            <person name="Barbe V."/>
            <person name="Medigue C."/>
            <person name="Vacherie B."/>
            <person name="Ollivier B."/>
            <person name="Bertin P.N."/>
            <person name="Dolla A."/>
        </authorList>
    </citation>
    <scope>NUCLEOTIDE SEQUENCE [LARGE SCALE GENOMIC DNA]</scope>
    <source>
        <strain evidence="15">Lam5 / DSM 18033</strain>
    </source>
</reference>
<name>K8EG80_9FIRM</name>
<sequence>MRVGSLWGIDVHVNLLFLLLLGLYFVAGVLEKGLLIFALVLWHELAHTMAARLLAVRVIDVEILPFGGVARLGGEMSVQPGKEIAVALAGPAANLFLVGLAMGLKNYGFWSAELGPFFIQTNLMLAFFNLLPALPLDGGRILRALLSLQVGLAEATLLAARLGQVIAVGVACLGVVGVLHRTVGLDVVVIALFVLYAATKEKNLAPYLFVRHLAYKKEELVQAGVLPAEQLVARADVPVKEIVRLFVPQKFFIILLLDRQLATLGQVNEVQVVDALFNYGLEYPVGSLLKPKI</sequence>
<organism evidence="14 15">
    <name type="scientific">Desulforamulus hydrothermalis Lam5 = DSM 18033</name>
    <dbReference type="NCBI Taxonomy" id="1121428"/>
    <lineage>
        <taxon>Bacteria</taxon>
        <taxon>Bacillati</taxon>
        <taxon>Bacillota</taxon>
        <taxon>Clostridia</taxon>
        <taxon>Eubacteriales</taxon>
        <taxon>Peptococcaceae</taxon>
        <taxon>Desulforamulus</taxon>
    </lineage>
</organism>
<gene>
    <name evidence="14" type="ORF">DESHY_120050</name>
</gene>
<keyword evidence="7" id="KW-0378">Hydrolase</keyword>
<feature type="transmembrane region" description="Helical" evidence="12">
    <location>
        <begin position="114"/>
        <end position="134"/>
    </location>
</feature>
<evidence type="ECO:0000256" key="6">
    <source>
        <dbReference type="ARBA" id="ARBA00022723"/>
    </source>
</evidence>
<dbReference type="eggNOG" id="COG1994">
    <property type="taxonomic scope" value="Bacteria"/>
</dbReference>
<keyword evidence="8" id="KW-0862">Zinc</keyword>
<feature type="domain" description="Peptidase M50" evidence="13">
    <location>
        <begin position="34"/>
        <end position="101"/>
    </location>
</feature>